<dbReference type="GO" id="GO:0022857">
    <property type="term" value="F:transmembrane transporter activity"/>
    <property type="evidence" value="ECO:0007669"/>
    <property type="project" value="InterPro"/>
</dbReference>
<dbReference type="AlphaFoldDB" id="A0A371YNI4"/>
<keyword evidence="3 4" id="KW-0472">Membrane</keyword>
<keyword evidence="2 4" id="KW-1133">Transmembrane helix</keyword>
<dbReference type="InterPro" id="IPR020846">
    <property type="entry name" value="MFS_dom"/>
</dbReference>
<dbReference type="InterPro" id="IPR011701">
    <property type="entry name" value="MFS"/>
</dbReference>
<feature type="domain" description="Major facilitator superfamily (MFS) profile" evidence="5">
    <location>
        <begin position="10"/>
        <end position="403"/>
    </location>
</feature>
<evidence type="ECO:0000313" key="9">
    <source>
        <dbReference type="Proteomes" id="UP001595455"/>
    </source>
</evidence>
<evidence type="ECO:0000256" key="4">
    <source>
        <dbReference type="SAM" id="Phobius"/>
    </source>
</evidence>
<dbReference type="PANTHER" id="PTHR23521:SF3">
    <property type="entry name" value="MFS TRANSPORTER"/>
    <property type="match status" value="1"/>
</dbReference>
<organism evidence="7 8">
    <name type="scientific">Acinetobacter sichuanensis</name>
    <dbReference type="NCBI Taxonomy" id="2136183"/>
    <lineage>
        <taxon>Bacteria</taxon>
        <taxon>Pseudomonadati</taxon>
        <taxon>Pseudomonadota</taxon>
        <taxon>Gammaproteobacteria</taxon>
        <taxon>Moraxellales</taxon>
        <taxon>Moraxellaceae</taxon>
        <taxon>Acinetobacter</taxon>
    </lineage>
</organism>
<evidence type="ECO:0000313" key="7">
    <source>
        <dbReference type="EMBL" id="RFC83029.1"/>
    </source>
</evidence>
<feature type="transmembrane region" description="Helical" evidence="4">
    <location>
        <begin position="377"/>
        <end position="395"/>
    </location>
</feature>
<dbReference type="RefSeq" id="WP_107008875.1">
    <property type="nucleotide sequence ID" value="NZ_JBHRSF010000067.1"/>
</dbReference>
<proteinExistence type="predicted"/>
<dbReference type="Proteomes" id="UP000240957">
    <property type="component" value="Unassembled WGS sequence"/>
</dbReference>
<feature type="transmembrane region" description="Helical" evidence="4">
    <location>
        <begin position="222"/>
        <end position="243"/>
    </location>
</feature>
<comment type="caution">
    <text evidence="7">The sequence shown here is derived from an EMBL/GenBank/DDBJ whole genome shotgun (WGS) entry which is preliminary data.</text>
</comment>
<dbReference type="EMBL" id="PYIX02000023">
    <property type="protein sequence ID" value="RFC83029.1"/>
    <property type="molecule type" value="Genomic_DNA"/>
</dbReference>
<dbReference type="InterPro" id="IPR036259">
    <property type="entry name" value="MFS_trans_sf"/>
</dbReference>
<feature type="transmembrane region" description="Helical" evidence="4">
    <location>
        <begin position="344"/>
        <end position="365"/>
    </location>
</feature>
<evidence type="ECO:0000256" key="1">
    <source>
        <dbReference type="ARBA" id="ARBA00022692"/>
    </source>
</evidence>
<evidence type="ECO:0000313" key="6">
    <source>
        <dbReference type="EMBL" id="MFC2996422.1"/>
    </source>
</evidence>
<reference evidence="9" key="3">
    <citation type="journal article" date="2019" name="Int. J. Syst. Evol. Microbiol.">
        <title>The Global Catalogue of Microorganisms (GCM) 10K type strain sequencing project: providing services to taxonomists for standard genome sequencing and annotation.</title>
        <authorList>
            <consortium name="The Broad Institute Genomics Platform"/>
            <consortium name="The Broad Institute Genome Sequencing Center for Infectious Disease"/>
            <person name="Wu L."/>
            <person name="Ma J."/>
        </authorList>
    </citation>
    <scope>NUCLEOTIDE SEQUENCE [LARGE SCALE GENOMIC DNA]</scope>
    <source>
        <strain evidence="9">KCTC 62575</strain>
    </source>
</reference>
<dbReference type="PANTHER" id="PTHR23521">
    <property type="entry name" value="TRANSPORTER MFS SUPERFAMILY"/>
    <property type="match status" value="1"/>
</dbReference>
<dbReference type="OrthoDB" id="9781976at2"/>
<dbReference type="GO" id="GO:0005886">
    <property type="term" value="C:plasma membrane"/>
    <property type="evidence" value="ECO:0007669"/>
    <property type="project" value="TreeGrafter"/>
</dbReference>
<feature type="transmembrane region" description="Helical" evidence="4">
    <location>
        <begin position="7"/>
        <end position="29"/>
    </location>
</feature>
<evidence type="ECO:0000256" key="2">
    <source>
        <dbReference type="ARBA" id="ARBA00022989"/>
    </source>
</evidence>
<protein>
    <submittedName>
        <fullName evidence="7">MFS transporter</fullName>
    </submittedName>
</protein>
<dbReference type="Pfam" id="PF07690">
    <property type="entry name" value="MFS_1"/>
    <property type="match status" value="1"/>
</dbReference>
<dbReference type="SUPFAM" id="SSF103473">
    <property type="entry name" value="MFS general substrate transporter"/>
    <property type="match status" value="1"/>
</dbReference>
<dbReference type="Proteomes" id="UP001595455">
    <property type="component" value="Unassembled WGS sequence"/>
</dbReference>
<evidence type="ECO:0000256" key="3">
    <source>
        <dbReference type="ARBA" id="ARBA00023136"/>
    </source>
</evidence>
<gene>
    <name evidence="6" type="ORF">ACFODO_14345</name>
    <name evidence="7" type="ORF">C9E89_013570</name>
</gene>
<feature type="transmembrane region" description="Helical" evidence="4">
    <location>
        <begin position="287"/>
        <end position="305"/>
    </location>
</feature>
<feature type="transmembrane region" description="Helical" evidence="4">
    <location>
        <begin position="81"/>
        <end position="101"/>
    </location>
</feature>
<keyword evidence="9" id="KW-1185">Reference proteome</keyword>
<dbReference type="EMBL" id="JBHRSF010000067">
    <property type="protein sequence ID" value="MFC2996422.1"/>
    <property type="molecule type" value="Genomic_DNA"/>
</dbReference>
<feature type="transmembrane region" description="Helical" evidence="4">
    <location>
        <begin position="255"/>
        <end position="275"/>
    </location>
</feature>
<feature type="transmembrane region" description="Helical" evidence="4">
    <location>
        <begin position="139"/>
        <end position="158"/>
    </location>
</feature>
<name>A0A371YNI4_9GAMM</name>
<evidence type="ECO:0000313" key="8">
    <source>
        <dbReference type="Proteomes" id="UP000240957"/>
    </source>
</evidence>
<feature type="transmembrane region" description="Helical" evidence="4">
    <location>
        <begin position="107"/>
        <end position="127"/>
    </location>
</feature>
<reference evidence="7 8" key="2">
    <citation type="submission" date="2018-08" db="EMBL/GenBank/DDBJ databases">
        <title>The draft genome of Acinetobacter sichuanensis strain WCHAc060041.</title>
        <authorList>
            <person name="Qin J."/>
            <person name="Feng Y."/>
            <person name="Zong Z."/>
        </authorList>
    </citation>
    <scope>NUCLEOTIDE SEQUENCE [LARGE SCALE GENOMIC DNA]</scope>
    <source>
        <strain evidence="7 8">WCHAc060041</strain>
    </source>
</reference>
<evidence type="ECO:0000259" key="5">
    <source>
        <dbReference type="PROSITE" id="PS50850"/>
    </source>
</evidence>
<dbReference type="Gene3D" id="1.20.1250.20">
    <property type="entry name" value="MFS general substrate transporter like domains"/>
    <property type="match status" value="1"/>
</dbReference>
<sequence length="407" mass="44364">MDRRPHGFFAIHAIAIITFAQLFGTSLWFSANSAVLDLIREWHISVSDIGWLTNSVQAGFIIGTFSIAFTGIADRFKASSIFAISALVGAFFNLCFAWFANGLIEGMIYRFFVGICMAGIYPIGMKLVVQWAPDKAGQVLAKLVAMLTLGTSLPYALNGLSADLPWQFVITFSSFLALTAALLVFKLGDKQQSSVSKTPVNQKSKESAFEVFKNPSFRAAAFGYFGHMWELYAFWTIIPLFIAKSGIPEKLGFNNLALLTFFVMAWGAIGCLFGGYLSKRIGSAKTAIGALFISGFSCLVFVLGWRVLPEWLLLIVLTVWGTSVIADSPQFSALSAEACPPEKLGAALSIQNSFGFAITIVSIGITTYMFDLIGLDSAWVLIIGPILGITGFFYSNRYSPLNKKFLA</sequence>
<accession>A0A371YNI4</accession>
<reference evidence="6" key="4">
    <citation type="submission" date="2024-09" db="EMBL/GenBank/DDBJ databases">
        <authorList>
            <person name="Sun Q."/>
            <person name="Mori K."/>
        </authorList>
    </citation>
    <scope>NUCLEOTIDE SEQUENCE</scope>
    <source>
        <strain evidence="6">KCTC 62575</strain>
    </source>
</reference>
<reference evidence="6" key="1">
    <citation type="journal article" date="2014" name="Int. J. Syst. Evol. Microbiol.">
        <title>Complete genome of a new Firmicutes species belonging to the dominant human colonic microbiota ('Ruminococcus bicirculans') reveals two chromosomes and a selective capacity to utilize plant glucans.</title>
        <authorList>
            <consortium name="NISC Comparative Sequencing Program"/>
            <person name="Wegmann U."/>
            <person name="Louis P."/>
            <person name="Goesmann A."/>
            <person name="Henrissat B."/>
            <person name="Duncan S.H."/>
            <person name="Flint H.J."/>
        </authorList>
    </citation>
    <scope>NUCLEOTIDE SEQUENCE</scope>
    <source>
        <strain evidence="6">KCTC 62575</strain>
    </source>
</reference>
<feature type="transmembrane region" description="Helical" evidence="4">
    <location>
        <begin position="49"/>
        <end position="69"/>
    </location>
</feature>
<feature type="transmembrane region" description="Helical" evidence="4">
    <location>
        <begin position="164"/>
        <end position="185"/>
    </location>
</feature>
<dbReference type="PROSITE" id="PS50850">
    <property type="entry name" value="MFS"/>
    <property type="match status" value="1"/>
</dbReference>
<keyword evidence="1 4" id="KW-0812">Transmembrane</keyword>
<feature type="transmembrane region" description="Helical" evidence="4">
    <location>
        <begin position="311"/>
        <end position="332"/>
    </location>
</feature>